<reference evidence="2" key="1">
    <citation type="journal article" date="2023" name="Front. Mar. Sci.">
        <title>A new Merluccius polli reference genome to investigate the effects of global change in West African waters.</title>
        <authorList>
            <person name="Mateo J.L."/>
            <person name="Blanco-Fernandez C."/>
            <person name="Garcia-Vazquez E."/>
            <person name="Machado-Schiaffino G."/>
        </authorList>
    </citation>
    <scope>NUCLEOTIDE SEQUENCE</scope>
    <source>
        <strain evidence="2">C29</strain>
        <tissue evidence="2">Fin</tissue>
    </source>
</reference>
<dbReference type="PANTHER" id="PTHR46013">
    <property type="entry name" value="VASCULAR CELL ADHESION MOLECULE 1"/>
    <property type="match status" value="1"/>
</dbReference>
<proteinExistence type="predicted"/>
<dbReference type="Gene3D" id="2.60.40.10">
    <property type="entry name" value="Immunoglobulins"/>
    <property type="match status" value="2"/>
</dbReference>
<accession>A0AA47N3E1</accession>
<name>A0AA47N3E1_MERPO</name>
<comment type="caution">
    <text evidence="2">The sequence shown here is derived from an EMBL/GenBank/DDBJ whole genome shotgun (WGS) entry which is preliminary data.</text>
</comment>
<dbReference type="InterPro" id="IPR036179">
    <property type="entry name" value="Ig-like_dom_sf"/>
</dbReference>
<gene>
    <name evidence="2" type="ORF">N1851_007955</name>
</gene>
<evidence type="ECO:0000313" key="3">
    <source>
        <dbReference type="Proteomes" id="UP001174136"/>
    </source>
</evidence>
<sequence>MDLLYRVAEVHISSVFFSGTVIRQRREKPQSYTAPSKNTPEFEPAAAAGFKYLNLCLGNDDWRVTYTSSNVCILRGSTVEISCTYKYPKKQDGRDTTVQKTLWFTKRDGDNMLICEVMQTMQIVLNTAVERTAVPGTAVMENFQFITNQPGGKYTGDPGVTLSVTDLECHSMCGLSWSLHLDQERTVCQRRKDLQGYIGSEDIFSWCSFKDTNISPLLQCTPSVTVRPSGEIEEGSSVTLSCSSDANPADNTDDSSRYLNQGQQLVFDRIMSSDSGKYLCEARMSSDKICLHLH</sequence>
<evidence type="ECO:0000259" key="1">
    <source>
        <dbReference type="PROSITE" id="PS50835"/>
    </source>
</evidence>
<dbReference type="PANTHER" id="PTHR46013:SF4">
    <property type="entry name" value="B-CELL RECEPTOR CD22-RELATED"/>
    <property type="match status" value="1"/>
</dbReference>
<protein>
    <recommendedName>
        <fullName evidence="1">Ig-like domain-containing protein</fullName>
    </recommendedName>
</protein>
<dbReference type="AlphaFoldDB" id="A0AA47N3E1"/>
<dbReference type="InterPro" id="IPR013783">
    <property type="entry name" value="Ig-like_fold"/>
</dbReference>
<evidence type="ECO:0000313" key="2">
    <source>
        <dbReference type="EMBL" id="KAK0150917.1"/>
    </source>
</evidence>
<dbReference type="SMART" id="SM00409">
    <property type="entry name" value="IG"/>
    <property type="match status" value="1"/>
</dbReference>
<dbReference type="InterPro" id="IPR007110">
    <property type="entry name" value="Ig-like_dom"/>
</dbReference>
<feature type="domain" description="Ig-like" evidence="1">
    <location>
        <begin position="222"/>
        <end position="290"/>
    </location>
</feature>
<dbReference type="InterPro" id="IPR003599">
    <property type="entry name" value="Ig_sub"/>
</dbReference>
<dbReference type="Proteomes" id="UP001174136">
    <property type="component" value="Unassembled WGS sequence"/>
</dbReference>
<dbReference type="PROSITE" id="PS50835">
    <property type="entry name" value="IG_LIKE"/>
    <property type="match status" value="1"/>
</dbReference>
<keyword evidence="3" id="KW-1185">Reference proteome</keyword>
<dbReference type="EMBL" id="JAOPHQ010001428">
    <property type="protein sequence ID" value="KAK0150917.1"/>
    <property type="molecule type" value="Genomic_DNA"/>
</dbReference>
<dbReference type="SUPFAM" id="SSF48726">
    <property type="entry name" value="Immunoglobulin"/>
    <property type="match status" value="1"/>
</dbReference>
<organism evidence="2 3">
    <name type="scientific">Merluccius polli</name>
    <name type="common">Benguela hake</name>
    <name type="synonym">Merluccius cadenati</name>
    <dbReference type="NCBI Taxonomy" id="89951"/>
    <lineage>
        <taxon>Eukaryota</taxon>
        <taxon>Metazoa</taxon>
        <taxon>Chordata</taxon>
        <taxon>Craniata</taxon>
        <taxon>Vertebrata</taxon>
        <taxon>Euteleostomi</taxon>
        <taxon>Actinopterygii</taxon>
        <taxon>Neopterygii</taxon>
        <taxon>Teleostei</taxon>
        <taxon>Neoteleostei</taxon>
        <taxon>Acanthomorphata</taxon>
        <taxon>Zeiogadaria</taxon>
        <taxon>Gadariae</taxon>
        <taxon>Gadiformes</taxon>
        <taxon>Gadoidei</taxon>
        <taxon>Merlucciidae</taxon>
        <taxon>Merluccius</taxon>
    </lineage>
</organism>